<evidence type="ECO:0000313" key="3">
    <source>
        <dbReference type="Proteomes" id="UP000027616"/>
    </source>
</evidence>
<dbReference type="InterPro" id="IPR046558">
    <property type="entry name" value="DUF6712"/>
</dbReference>
<dbReference type="HOGENOM" id="CLU_743578_0_0_10"/>
<dbReference type="Proteomes" id="UP000027616">
    <property type="component" value="Chromosome I"/>
</dbReference>
<organism evidence="2 3">
    <name type="scientific">Mucinivorans hirudinis</name>
    <dbReference type="NCBI Taxonomy" id="1433126"/>
    <lineage>
        <taxon>Bacteria</taxon>
        <taxon>Pseudomonadati</taxon>
        <taxon>Bacteroidota</taxon>
        <taxon>Bacteroidia</taxon>
        <taxon>Bacteroidales</taxon>
        <taxon>Rikenellaceae</taxon>
        <taxon>Mucinivorans</taxon>
    </lineage>
</organism>
<dbReference type="KEGG" id="rbc:BN938_1467"/>
<reference evidence="2 3" key="1">
    <citation type="journal article" date="2015" name="Genome Announc.">
        <title>Complete Genome Sequence of the Novel Leech Symbiont Mucinivorans hirudinis M3T.</title>
        <authorList>
            <person name="Nelson M.C."/>
            <person name="Bomar L."/>
            <person name="Graf J."/>
        </authorList>
    </citation>
    <scope>NUCLEOTIDE SEQUENCE [LARGE SCALE GENOMIC DNA]</scope>
    <source>
        <strain evidence="3">M3</strain>
    </source>
</reference>
<evidence type="ECO:0000313" key="2">
    <source>
        <dbReference type="EMBL" id="CDN31554.1"/>
    </source>
</evidence>
<feature type="compositionally biased region" description="Basic and acidic residues" evidence="1">
    <location>
        <begin position="286"/>
        <end position="313"/>
    </location>
</feature>
<feature type="compositionally biased region" description="Basic and acidic residues" evidence="1">
    <location>
        <begin position="127"/>
        <end position="137"/>
    </location>
</feature>
<feature type="region of interest" description="Disordered" evidence="1">
    <location>
        <begin position="91"/>
        <end position="137"/>
    </location>
</feature>
<sequence length="372" mass="41856">MRELAFSPSEDITHQAIRDAKIAVAAEKYIRPRFGDELFERFNEGEYAPFVAEYIKPALAHYVRYSIVDELSIQMSDNGAVTFDARESESNLTREQLQSAQAQVDAERDETAKTQSQAESTKTTEATADKTASKDVETTLDKSELQADKISSTVNVTATKDFSDFTRNVTEEVEKRSHNATDNTTIRYDKVRDYQFNEGPVSVGVSTVGYSMDYNDETNKLVKNGTDNNNRDIEVSGNHDGGSNESAETKETANNSKNTTTEQTDNQTVTESAEQSSTETVTAENNDTRNRELHSTRTQSETREGKLTDDNRRSSQTRNRRAATDFQRRIIKSRAFADANILLTRAIRYVERNAELFPEYEPQSRAARGIVL</sequence>
<keyword evidence="3" id="KW-1185">Reference proteome</keyword>
<name>A0A060RD68_9BACT</name>
<dbReference type="AlphaFoldDB" id="A0A060RD68"/>
<feature type="compositionally biased region" description="Polar residues" evidence="1">
    <location>
        <begin position="91"/>
        <end position="102"/>
    </location>
</feature>
<protein>
    <submittedName>
        <fullName evidence="2">Uncharacterized protein</fullName>
    </submittedName>
</protein>
<dbReference type="EMBL" id="HG934468">
    <property type="protein sequence ID" value="CDN31554.1"/>
    <property type="molecule type" value="Genomic_DNA"/>
</dbReference>
<dbReference type="STRING" id="1433126.BN938_1467"/>
<feature type="region of interest" description="Disordered" evidence="1">
    <location>
        <begin position="219"/>
        <end position="323"/>
    </location>
</feature>
<accession>A0A060RD68</accession>
<evidence type="ECO:0000256" key="1">
    <source>
        <dbReference type="SAM" id="MobiDB-lite"/>
    </source>
</evidence>
<feature type="compositionally biased region" description="Polar residues" evidence="1">
    <location>
        <begin position="272"/>
        <end position="285"/>
    </location>
</feature>
<feature type="compositionally biased region" description="Low complexity" evidence="1">
    <location>
        <begin position="258"/>
        <end position="271"/>
    </location>
</feature>
<proteinExistence type="predicted"/>
<dbReference type="Pfam" id="PF20459">
    <property type="entry name" value="DUF6712"/>
    <property type="match status" value="2"/>
</dbReference>
<gene>
    <name evidence="2" type="ORF">BN938_1467</name>
</gene>
<feature type="compositionally biased region" description="Polar residues" evidence="1">
    <location>
        <begin position="241"/>
        <end position="257"/>
    </location>
</feature>